<reference evidence="2 3" key="1">
    <citation type="journal article" date="2017" name="Nature">
        <title>The Apostasia genome and the evolution of orchids.</title>
        <authorList>
            <person name="Zhang G.Q."/>
            <person name="Liu K.W."/>
            <person name="Li Z."/>
            <person name="Lohaus R."/>
            <person name="Hsiao Y.Y."/>
            <person name="Niu S.C."/>
            <person name="Wang J.Y."/>
            <person name="Lin Y.C."/>
            <person name="Xu Q."/>
            <person name="Chen L.J."/>
            <person name="Yoshida K."/>
            <person name="Fujiwara S."/>
            <person name="Wang Z.W."/>
            <person name="Zhang Y.Q."/>
            <person name="Mitsuda N."/>
            <person name="Wang M."/>
            <person name="Liu G.H."/>
            <person name="Pecoraro L."/>
            <person name="Huang H.X."/>
            <person name="Xiao X.J."/>
            <person name="Lin M."/>
            <person name="Wu X.Y."/>
            <person name="Wu W.L."/>
            <person name="Chen Y.Y."/>
            <person name="Chang S.B."/>
            <person name="Sakamoto S."/>
            <person name="Ohme-Takagi M."/>
            <person name="Yagi M."/>
            <person name="Zeng S.J."/>
            <person name="Shen C.Y."/>
            <person name="Yeh C.M."/>
            <person name="Luo Y.B."/>
            <person name="Tsai W.C."/>
            <person name="Van de Peer Y."/>
            <person name="Liu Z.J."/>
        </authorList>
    </citation>
    <scope>NUCLEOTIDE SEQUENCE [LARGE SCALE GENOMIC DNA]</scope>
    <source>
        <strain evidence="3">cv. Shenzhen</strain>
        <tissue evidence="2">Stem</tissue>
    </source>
</reference>
<feature type="region of interest" description="Disordered" evidence="1">
    <location>
        <begin position="68"/>
        <end position="120"/>
    </location>
</feature>
<feature type="compositionally biased region" description="Basic and acidic residues" evidence="1">
    <location>
        <begin position="95"/>
        <end position="108"/>
    </location>
</feature>
<keyword evidence="3" id="KW-1185">Reference proteome</keyword>
<sequence>MANDGDELVMDVIPRGAVVSFVYELEEPEGPVTTTVGFDDGEIGVAIVIDEEGEGPIDSSVAIASLASRSQSSGAFGDQAEEHAAPAPNQRPHRQKEGRASGGKKGEDDQPETSLRSICC</sequence>
<evidence type="ECO:0000313" key="3">
    <source>
        <dbReference type="Proteomes" id="UP000236161"/>
    </source>
</evidence>
<dbReference type="AlphaFoldDB" id="A0A2I0AMK6"/>
<accession>A0A2I0AMK6</accession>
<gene>
    <name evidence="2" type="ORF">AXF42_Ash002092</name>
</gene>
<dbReference type="Proteomes" id="UP000236161">
    <property type="component" value="Unassembled WGS sequence"/>
</dbReference>
<organism evidence="2 3">
    <name type="scientific">Apostasia shenzhenica</name>
    <dbReference type="NCBI Taxonomy" id="1088818"/>
    <lineage>
        <taxon>Eukaryota</taxon>
        <taxon>Viridiplantae</taxon>
        <taxon>Streptophyta</taxon>
        <taxon>Embryophyta</taxon>
        <taxon>Tracheophyta</taxon>
        <taxon>Spermatophyta</taxon>
        <taxon>Magnoliopsida</taxon>
        <taxon>Liliopsida</taxon>
        <taxon>Asparagales</taxon>
        <taxon>Orchidaceae</taxon>
        <taxon>Apostasioideae</taxon>
        <taxon>Apostasia</taxon>
    </lineage>
</organism>
<protein>
    <submittedName>
        <fullName evidence="2">Uncharacterized protein</fullName>
    </submittedName>
</protein>
<name>A0A2I0AMK6_9ASPA</name>
<evidence type="ECO:0000313" key="2">
    <source>
        <dbReference type="EMBL" id="PKA56789.1"/>
    </source>
</evidence>
<evidence type="ECO:0000256" key="1">
    <source>
        <dbReference type="SAM" id="MobiDB-lite"/>
    </source>
</evidence>
<proteinExistence type="predicted"/>
<dbReference type="EMBL" id="KZ451969">
    <property type="protein sequence ID" value="PKA56789.1"/>
    <property type="molecule type" value="Genomic_DNA"/>
</dbReference>